<name>A0A372M9I0_9ACTN</name>
<dbReference type="Gene3D" id="1.10.10.10">
    <property type="entry name" value="Winged helix-like DNA-binding domain superfamily/Winged helix DNA-binding domain"/>
    <property type="match status" value="1"/>
</dbReference>
<dbReference type="OrthoDB" id="4550567at2"/>
<protein>
    <submittedName>
        <fullName evidence="1">MarR family transcriptional regulator</fullName>
    </submittedName>
</protein>
<evidence type="ECO:0000313" key="1">
    <source>
        <dbReference type="EMBL" id="RFU86947.1"/>
    </source>
</evidence>
<dbReference type="Proteomes" id="UP000263094">
    <property type="component" value="Unassembled WGS sequence"/>
</dbReference>
<sequence>MTADQQTHTGGDRALAAEPIAYWTGMAHKEVLAFIRAQQAKLGFTQPQYWILRHLSPHDLATDGGRGMTVPEMIETMKTYLQFEDDLAAEAETLLDRGWITRGADGRLRITEAGDTARADLKTHAPAWRDLIHDGIDDADYVTTVRVLQRMLRNVRATEDGSDPQH</sequence>
<organism evidence="1 2">
    <name type="scientific">Streptomyces triticagri</name>
    <dbReference type="NCBI Taxonomy" id="2293568"/>
    <lineage>
        <taxon>Bacteria</taxon>
        <taxon>Bacillati</taxon>
        <taxon>Actinomycetota</taxon>
        <taxon>Actinomycetes</taxon>
        <taxon>Kitasatosporales</taxon>
        <taxon>Streptomycetaceae</taxon>
        <taxon>Streptomyces</taxon>
    </lineage>
</organism>
<dbReference type="InterPro" id="IPR036388">
    <property type="entry name" value="WH-like_DNA-bd_sf"/>
</dbReference>
<dbReference type="RefSeq" id="WP_128555557.1">
    <property type="nucleotide sequence ID" value="NZ_QUAK01000051.1"/>
</dbReference>
<accession>A0A372M9I0</accession>
<comment type="caution">
    <text evidence="1">The sequence shown here is derived from an EMBL/GenBank/DDBJ whole genome shotgun (WGS) entry which is preliminary data.</text>
</comment>
<dbReference type="EMBL" id="QUAK01000051">
    <property type="protein sequence ID" value="RFU86947.1"/>
    <property type="molecule type" value="Genomic_DNA"/>
</dbReference>
<evidence type="ECO:0000313" key="2">
    <source>
        <dbReference type="Proteomes" id="UP000263094"/>
    </source>
</evidence>
<proteinExistence type="predicted"/>
<dbReference type="InterPro" id="IPR036390">
    <property type="entry name" value="WH_DNA-bd_sf"/>
</dbReference>
<reference evidence="1 2" key="1">
    <citation type="submission" date="2018-08" db="EMBL/GenBank/DDBJ databases">
        <title>Isolation, diversity and antifungal activity of Actinobacteria from wheat.</title>
        <authorList>
            <person name="Han C."/>
        </authorList>
    </citation>
    <scope>NUCLEOTIDE SEQUENCE [LARGE SCALE GENOMIC DNA]</scope>
    <source>
        <strain evidence="1 2">NEAU-YY421</strain>
    </source>
</reference>
<keyword evidence="2" id="KW-1185">Reference proteome</keyword>
<dbReference type="SUPFAM" id="SSF46785">
    <property type="entry name" value="Winged helix' DNA-binding domain"/>
    <property type="match status" value="1"/>
</dbReference>
<gene>
    <name evidence="1" type="ORF">DY218_09915</name>
</gene>
<dbReference type="AlphaFoldDB" id="A0A372M9I0"/>